<gene>
    <name evidence="6" type="ORF">EV677_1507</name>
</gene>
<dbReference type="Proteomes" id="UP000294737">
    <property type="component" value="Unassembled WGS sequence"/>
</dbReference>
<dbReference type="EMBL" id="SNWF01000005">
    <property type="protein sequence ID" value="TDN89450.1"/>
    <property type="molecule type" value="Genomic_DNA"/>
</dbReference>
<protein>
    <submittedName>
        <fullName evidence="6">Putative MAPEG superfamily protein</fullName>
    </submittedName>
</protein>
<dbReference type="OrthoDB" id="513661at2"/>
<reference evidence="6 7" key="1">
    <citation type="submission" date="2019-03" db="EMBL/GenBank/DDBJ databases">
        <title>Genomic Encyclopedia of Type Strains, Phase IV (KMG-IV): sequencing the most valuable type-strain genomes for metagenomic binning, comparative biology and taxonomic classification.</title>
        <authorList>
            <person name="Goeker M."/>
        </authorList>
    </citation>
    <scope>NUCLEOTIDE SEQUENCE [LARGE SCALE GENOMIC DNA]</scope>
    <source>
        <strain evidence="6 7">DSM 18555</strain>
    </source>
</reference>
<dbReference type="RefSeq" id="WP_112993156.1">
    <property type="nucleotide sequence ID" value="NZ_PTLZ01000005.1"/>
</dbReference>
<evidence type="ECO:0000256" key="1">
    <source>
        <dbReference type="ARBA" id="ARBA00004370"/>
    </source>
</evidence>
<dbReference type="InterPro" id="IPR023352">
    <property type="entry name" value="MAPEG-like_dom_sf"/>
</dbReference>
<keyword evidence="4 5" id="KW-0472">Membrane</keyword>
<dbReference type="GO" id="GO:0016020">
    <property type="term" value="C:membrane"/>
    <property type="evidence" value="ECO:0007669"/>
    <property type="project" value="UniProtKB-SubCell"/>
</dbReference>
<feature type="transmembrane region" description="Helical" evidence="5">
    <location>
        <begin position="107"/>
        <end position="126"/>
    </location>
</feature>
<name>A0A4R6G6A0_9BURK</name>
<keyword evidence="3 5" id="KW-1133">Transmembrane helix</keyword>
<dbReference type="InterPro" id="IPR001129">
    <property type="entry name" value="Membr-assoc_MAPEG"/>
</dbReference>
<evidence type="ECO:0000256" key="3">
    <source>
        <dbReference type="ARBA" id="ARBA00022989"/>
    </source>
</evidence>
<organism evidence="6 7">
    <name type="scientific">Herminiimonas fonticola</name>
    <dbReference type="NCBI Taxonomy" id="303380"/>
    <lineage>
        <taxon>Bacteria</taxon>
        <taxon>Pseudomonadati</taxon>
        <taxon>Pseudomonadota</taxon>
        <taxon>Betaproteobacteria</taxon>
        <taxon>Burkholderiales</taxon>
        <taxon>Oxalobacteraceae</taxon>
        <taxon>Herminiimonas</taxon>
    </lineage>
</organism>
<sequence length="129" mass="14485">MNLSYWCVLAAGIMPVATIGIAKWGGRRDYDNSEPRRWLEKQSGVRRRADSAHRNHFEAFPFFAAGVLVAQQLHAPQDSIDMLAIAFIASRIVYTGFYLTDRATLRSVSWFIGYLIVIGLFLIAAFQGS</sequence>
<feature type="transmembrane region" description="Helical" evidence="5">
    <location>
        <begin position="80"/>
        <end position="100"/>
    </location>
</feature>
<evidence type="ECO:0000313" key="6">
    <source>
        <dbReference type="EMBL" id="TDN89450.1"/>
    </source>
</evidence>
<comment type="subcellular location">
    <subcellularLocation>
        <location evidence="1">Membrane</location>
    </subcellularLocation>
</comment>
<dbReference type="Gene3D" id="1.20.120.550">
    <property type="entry name" value="Membrane associated eicosanoid/glutathione metabolism-like domain"/>
    <property type="match status" value="1"/>
</dbReference>
<evidence type="ECO:0000256" key="4">
    <source>
        <dbReference type="ARBA" id="ARBA00023136"/>
    </source>
</evidence>
<evidence type="ECO:0000256" key="2">
    <source>
        <dbReference type="ARBA" id="ARBA00022692"/>
    </source>
</evidence>
<evidence type="ECO:0000256" key="5">
    <source>
        <dbReference type="SAM" id="Phobius"/>
    </source>
</evidence>
<feature type="transmembrane region" description="Helical" evidence="5">
    <location>
        <begin position="6"/>
        <end position="26"/>
    </location>
</feature>
<comment type="caution">
    <text evidence="6">The sequence shown here is derived from an EMBL/GenBank/DDBJ whole genome shotgun (WGS) entry which is preliminary data.</text>
</comment>
<dbReference type="AlphaFoldDB" id="A0A4R6G6A0"/>
<dbReference type="PANTHER" id="PTHR35371:SF1">
    <property type="entry name" value="BLR7753 PROTEIN"/>
    <property type="match status" value="1"/>
</dbReference>
<dbReference type="PANTHER" id="PTHR35371">
    <property type="entry name" value="INNER MEMBRANE PROTEIN"/>
    <property type="match status" value="1"/>
</dbReference>
<proteinExistence type="predicted"/>
<accession>A0A4R6G6A0</accession>
<evidence type="ECO:0000313" key="7">
    <source>
        <dbReference type="Proteomes" id="UP000294737"/>
    </source>
</evidence>
<keyword evidence="7" id="KW-1185">Reference proteome</keyword>
<keyword evidence="2 5" id="KW-0812">Transmembrane</keyword>
<dbReference type="Pfam" id="PF01124">
    <property type="entry name" value="MAPEG"/>
    <property type="match status" value="1"/>
</dbReference>
<dbReference type="SUPFAM" id="SSF161084">
    <property type="entry name" value="MAPEG domain-like"/>
    <property type="match status" value="1"/>
</dbReference>